<organism evidence="2">
    <name type="scientific">Caldithrix abyssi</name>
    <dbReference type="NCBI Taxonomy" id="187145"/>
    <lineage>
        <taxon>Bacteria</taxon>
        <taxon>Pseudomonadati</taxon>
        <taxon>Calditrichota</taxon>
        <taxon>Calditrichia</taxon>
        <taxon>Calditrichales</taxon>
        <taxon>Calditrichaceae</taxon>
        <taxon>Caldithrix</taxon>
    </lineage>
</organism>
<dbReference type="Gene3D" id="2.60.40.4070">
    <property type="match status" value="1"/>
</dbReference>
<dbReference type="Gene3D" id="2.60.120.560">
    <property type="entry name" value="Exo-inulinase, domain 1"/>
    <property type="match status" value="1"/>
</dbReference>
<protein>
    <submittedName>
        <fullName evidence="2">T9SS type A sorting domain-containing protein</fullName>
    </submittedName>
</protein>
<gene>
    <name evidence="2" type="ORF">ENK44_17080</name>
</gene>
<sequence>MRMVTKIVILFLPVFLFAQEIMYEEYFTDGTPDNPWYAGFNENGAGKALTVKEMADNPSGDGWVGCMSTWREADTGNVAQSWSGNLEWTDYYAEANVYFPDMSKEGAMFVEYYAMEFRVDTAGNTAAYQFMATLDTNSFLSPRLRFRKRPVEAPASPITIMEWLADSIPGGLPMVPGWNKLAVKAKGNDFWFYFNDQELPGCPYQDTTTVTAHLDSGPIGFYAFKINFMGDATDTTYICVDDIIVKSVPTAIRDDEDAVRPESFVLLQNYPNPFNPTTTIRYVLREKSDVRLTIYDIMGKEVRTLINGAQQAGERTVTWNATDDAGKQVAPGVYFYKLFTKNGSQTRKMILLK</sequence>
<dbReference type="AlphaFoldDB" id="A0A7V4WWH8"/>
<dbReference type="EMBL" id="DRQG01000159">
    <property type="protein sequence ID" value="HGY57424.1"/>
    <property type="molecule type" value="Genomic_DNA"/>
</dbReference>
<comment type="caution">
    <text evidence="2">The sequence shown here is derived from an EMBL/GenBank/DDBJ whole genome shotgun (WGS) entry which is preliminary data.</text>
</comment>
<evidence type="ECO:0000259" key="1">
    <source>
        <dbReference type="Pfam" id="PF13860"/>
    </source>
</evidence>
<name>A0A7V4WWH8_CALAY</name>
<dbReference type="Pfam" id="PF13860">
    <property type="entry name" value="FlgD_ig"/>
    <property type="match status" value="1"/>
</dbReference>
<feature type="domain" description="FlgD/Vpr Ig-like" evidence="1">
    <location>
        <begin position="278"/>
        <end position="341"/>
    </location>
</feature>
<dbReference type="Proteomes" id="UP000885779">
    <property type="component" value="Unassembled WGS sequence"/>
</dbReference>
<reference evidence="2" key="1">
    <citation type="journal article" date="2020" name="mSystems">
        <title>Genome- and Community-Level Interaction Insights into Carbon Utilization and Element Cycling Functions of Hydrothermarchaeota in Hydrothermal Sediment.</title>
        <authorList>
            <person name="Zhou Z."/>
            <person name="Liu Y."/>
            <person name="Xu W."/>
            <person name="Pan J."/>
            <person name="Luo Z.H."/>
            <person name="Li M."/>
        </authorList>
    </citation>
    <scope>NUCLEOTIDE SEQUENCE [LARGE SCALE GENOMIC DNA]</scope>
    <source>
        <strain evidence="2">HyVt-577</strain>
    </source>
</reference>
<dbReference type="InterPro" id="IPR026444">
    <property type="entry name" value="Secre_tail"/>
</dbReference>
<dbReference type="NCBIfam" id="TIGR04183">
    <property type="entry name" value="Por_Secre_tail"/>
    <property type="match status" value="1"/>
</dbReference>
<dbReference type="InterPro" id="IPR025965">
    <property type="entry name" value="FlgD/Vpr_Ig-like"/>
</dbReference>
<accession>A0A7V4WWH8</accession>
<evidence type="ECO:0000313" key="2">
    <source>
        <dbReference type="EMBL" id="HGY57424.1"/>
    </source>
</evidence>
<proteinExistence type="predicted"/>